<dbReference type="SUPFAM" id="SSF88697">
    <property type="entry name" value="PUA domain-like"/>
    <property type="match status" value="1"/>
</dbReference>
<keyword evidence="3" id="KW-1185">Reference proteome</keyword>
<dbReference type="Pfam" id="PF02190">
    <property type="entry name" value="LON_substr_bdg"/>
    <property type="match status" value="1"/>
</dbReference>
<organism evidence="2 3">
    <name type="scientific">Devosia ureilytica</name>
    <dbReference type="NCBI Taxonomy" id="2952754"/>
    <lineage>
        <taxon>Bacteria</taxon>
        <taxon>Pseudomonadati</taxon>
        <taxon>Pseudomonadota</taxon>
        <taxon>Alphaproteobacteria</taxon>
        <taxon>Hyphomicrobiales</taxon>
        <taxon>Devosiaceae</taxon>
        <taxon>Devosia</taxon>
    </lineage>
</organism>
<proteinExistence type="predicted"/>
<accession>A0A9Q4FS53</accession>
<dbReference type="Proteomes" id="UP001060275">
    <property type="component" value="Unassembled WGS sequence"/>
</dbReference>
<evidence type="ECO:0000313" key="2">
    <source>
        <dbReference type="EMBL" id="MCP8886525.1"/>
    </source>
</evidence>
<comment type="caution">
    <text evidence="2">The sequence shown here is derived from an EMBL/GenBank/DDBJ whole genome shotgun (WGS) entry which is preliminary data.</text>
</comment>
<protein>
    <submittedName>
        <fullName evidence="2">LON peptidase substrate-binding domain-containing protein</fullName>
    </submittedName>
</protein>
<dbReference type="PROSITE" id="PS51787">
    <property type="entry name" value="LON_N"/>
    <property type="match status" value="1"/>
</dbReference>
<dbReference type="InterPro" id="IPR015947">
    <property type="entry name" value="PUA-like_sf"/>
</dbReference>
<evidence type="ECO:0000313" key="3">
    <source>
        <dbReference type="Proteomes" id="UP001060275"/>
    </source>
</evidence>
<sequence>MPKRPTSPAELPKSVPVFPLSGALLLPFSHRPLNVFEPRYIEMVDAALRGDRLIGLIQPEDVSEESPRGRAPLQKVGCLGRLTHFEENGDGRYFIILEGVARFKLVHELTVLTPYRQCVISSEDYEADFSRDHGEERVDRARFVKMMRDYAEFANFELNWEEIESTGTADLVNFCCMVSPYGAAEKQVLLEAPTLEARAETLIAMTEYEMARGGSDGATPLN</sequence>
<dbReference type="InterPro" id="IPR046336">
    <property type="entry name" value="Lon_prtase_N_sf"/>
</dbReference>
<dbReference type="InterPro" id="IPR003111">
    <property type="entry name" value="Lon_prtase_N"/>
</dbReference>
<name>A0A9Q4FS53_9HYPH</name>
<dbReference type="RefSeq" id="WP_254673788.1">
    <property type="nucleotide sequence ID" value="NZ_JAMWDU010000002.1"/>
</dbReference>
<dbReference type="AlphaFoldDB" id="A0A9Q4FS53"/>
<feature type="domain" description="Lon N-terminal" evidence="1">
    <location>
        <begin position="15"/>
        <end position="210"/>
    </location>
</feature>
<dbReference type="PANTHER" id="PTHR46732">
    <property type="entry name" value="ATP-DEPENDENT PROTEASE LA (LON) DOMAIN PROTEIN"/>
    <property type="match status" value="1"/>
</dbReference>
<dbReference type="EMBL" id="JAMWDU010000002">
    <property type="protein sequence ID" value="MCP8886525.1"/>
    <property type="molecule type" value="Genomic_DNA"/>
</dbReference>
<dbReference type="Gene3D" id="2.30.130.40">
    <property type="entry name" value="LON domain-like"/>
    <property type="match status" value="1"/>
</dbReference>
<dbReference type="PANTHER" id="PTHR46732:SF8">
    <property type="entry name" value="ATP-DEPENDENT PROTEASE LA (LON) DOMAIN PROTEIN"/>
    <property type="match status" value="1"/>
</dbReference>
<evidence type="ECO:0000259" key="1">
    <source>
        <dbReference type="PROSITE" id="PS51787"/>
    </source>
</evidence>
<reference evidence="2" key="1">
    <citation type="submission" date="2022-06" db="EMBL/GenBank/DDBJ databases">
        <title>Devosia sp. XJ19-45 genome assembly.</title>
        <authorList>
            <person name="Li B."/>
            <person name="Cai M."/>
            <person name="Nie G."/>
            <person name="Li W."/>
        </authorList>
    </citation>
    <scope>NUCLEOTIDE SEQUENCE</scope>
    <source>
        <strain evidence="2">XJ19-45</strain>
    </source>
</reference>
<dbReference type="SMART" id="SM00464">
    <property type="entry name" value="LON"/>
    <property type="match status" value="1"/>
</dbReference>
<gene>
    <name evidence="2" type="ORF">NF348_05360</name>
</gene>